<name>A0ABS4K3N0_9CLOT</name>
<dbReference type="PANTHER" id="PTHR43806">
    <property type="entry name" value="PEPTIDASE S8"/>
    <property type="match status" value="1"/>
</dbReference>
<dbReference type="InterPro" id="IPR036852">
    <property type="entry name" value="Peptidase_S8/S53_dom_sf"/>
</dbReference>
<dbReference type="InterPro" id="IPR022398">
    <property type="entry name" value="Peptidase_S8_His-AS"/>
</dbReference>
<comment type="similarity">
    <text evidence="1">Belongs to the peptidase S8 family.</text>
</comment>
<evidence type="ECO:0000256" key="5">
    <source>
        <dbReference type="SAM" id="MobiDB-lite"/>
    </source>
</evidence>
<dbReference type="PROSITE" id="PS00137">
    <property type="entry name" value="SUBTILASE_HIS"/>
    <property type="match status" value="1"/>
</dbReference>
<dbReference type="RefSeq" id="WP_021281839.1">
    <property type="nucleotide sequence ID" value="NZ_JAGGLL010000016.1"/>
</dbReference>
<sequence>MAFKNLKLSTKETKENRETTMETGALLSELSEEEIKKLNQLYLSEDYESYYIEYIGDIKESIDKLDYATVFFPGRFFAVVLVKAGMLNRLVQDVPQLTNIIRFFPFTLSGLKISDLPYDPQVINKGNIPLDGSGIVVGIISTGIDYLNKNFIAEDGKSRIVAIWDQTVDTGPIPKSFIHGTEFTNEEINIALEEQRQGRDPYAIVNHKDEVGHGTAIAGIVGGRSKDNTENLVSVAPNCEFAVVKLRKAKQRTLQSIGLENPRETVYGSYNMTSAVRYFAELQLRLNKPVVVYLAVGSNLGGHDGGTITERYIDLFSQRRNLVYVGDSGNQGNTATHASGQLIRAGDRKNIEINVDSEEKNLDISLYIVGSDKIRVGITTPTGEELENIAVPNKIGEIASANLGGSDITIEFFPERQGIPDARLDIIIRNITPGVWRLNLLGEFITTGRYDAWLFQKELLAPGTRFLNPDPYCTMMTPNTAINNIVAASFNQQTGRILDESGRGFTRDGRIKPSVAVNSANVLTTGLDNKLIVATGAAMAGGILAGTVALLLQWGIIEGNNVDMYPQRPRNYIIGGTIRQQNVIYPTPEVGYGQLDIEKLFTSLLQSPEKSNKELEVERLGNEILEEQGLYVRLPVEICEKLRIH</sequence>
<dbReference type="InterPro" id="IPR050131">
    <property type="entry name" value="Peptidase_S8_subtilisin-like"/>
</dbReference>
<proteinExistence type="inferred from homology"/>
<evidence type="ECO:0000256" key="2">
    <source>
        <dbReference type="ARBA" id="ARBA00022670"/>
    </source>
</evidence>
<dbReference type="PRINTS" id="PR00723">
    <property type="entry name" value="SUBTILISIN"/>
</dbReference>
<accession>A0ABS4K3N0</accession>
<dbReference type="PANTHER" id="PTHR43806:SF11">
    <property type="entry name" value="CEREVISIN-RELATED"/>
    <property type="match status" value="1"/>
</dbReference>
<comment type="caution">
    <text evidence="7">The sequence shown here is derived from an EMBL/GenBank/DDBJ whole genome shotgun (WGS) entry which is preliminary data.</text>
</comment>
<dbReference type="Gene3D" id="2.60.120.1290">
    <property type="match status" value="1"/>
</dbReference>
<feature type="region of interest" description="Disordered" evidence="5">
    <location>
        <begin position="1"/>
        <end position="20"/>
    </location>
</feature>
<keyword evidence="3" id="KW-0378">Hydrolase</keyword>
<dbReference type="CDD" id="cd07478">
    <property type="entry name" value="Peptidases_S8_CspA-like"/>
    <property type="match status" value="1"/>
</dbReference>
<keyword evidence="8" id="KW-1185">Reference proteome</keyword>
<dbReference type="Pfam" id="PF00082">
    <property type="entry name" value="Peptidase_S8"/>
    <property type="match status" value="1"/>
</dbReference>
<dbReference type="InterPro" id="IPR034045">
    <property type="entry name" value="Pep_S8_CspA-like"/>
</dbReference>
<reference evidence="7 8" key="1">
    <citation type="submission" date="2021-03" db="EMBL/GenBank/DDBJ databases">
        <title>Genomic Encyclopedia of Type Strains, Phase IV (KMG-IV): sequencing the most valuable type-strain genomes for metagenomic binning, comparative biology and taxonomic classification.</title>
        <authorList>
            <person name="Goeker M."/>
        </authorList>
    </citation>
    <scope>NUCLEOTIDE SEQUENCE [LARGE SCALE GENOMIC DNA]</scope>
    <source>
        <strain evidence="7 8">DSM 28650</strain>
    </source>
</reference>
<dbReference type="GO" id="GO:0006508">
    <property type="term" value="P:proteolysis"/>
    <property type="evidence" value="ECO:0007669"/>
    <property type="project" value="UniProtKB-KW"/>
</dbReference>
<dbReference type="Proteomes" id="UP001519308">
    <property type="component" value="Unassembled WGS sequence"/>
</dbReference>
<dbReference type="EMBL" id="JAGGLL010000016">
    <property type="protein sequence ID" value="MBP2022387.1"/>
    <property type="molecule type" value="Genomic_DNA"/>
</dbReference>
<evidence type="ECO:0000259" key="6">
    <source>
        <dbReference type="Pfam" id="PF00082"/>
    </source>
</evidence>
<evidence type="ECO:0000256" key="3">
    <source>
        <dbReference type="ARBA" id="ARBA00022801"/>
    </source>
</evidence>
<keyword evidence="2 7" id="KW-0645">Protease</keyword>
<organism evidence="7 8">
    <name type="scientific">Clostridium punense</name>
    <dbReference type="NCBI Taxonomy" id="1054297"/>
    <lineage>
        <taxon>Bacteria</taxon>
        <taxon>Bacillati</taxon>
        <taxon>Bacillota</taxon>
        <taxon>Clostridia</taxon>
        <taxon>Eubacteriales</taxon>
        <taxon>Clostridiaceae</taxon>
        <taxon>Clostridium</taxon>
    </lineage>
</organism>
<feature type="domain" description="Peptidase S8/S53" evidence="6">
    <location>
        <begin position="132"/>
        <end position="253"/>
    </location>
</feature>
<keyword evidence="4" id="KW-0720">Serine protease</keyword>
<dbReference type="GO" id="GO:0008233">
    <property type="term" value="F:peptidase activity"/>
    <property type="evidence" value="ECO:0007669"/>
    <property type="project" value="UniProtKB-KW"/>
</dbReference>
<dbReference type="Gene3D" id="3.40.50.200">
    <property type="entry name" value="Peptidase S8/S53 domain"/>
    <property type="match status" value="1"/>
</dbReference>
<evidence type="ECO:0000313" key="8">
    <source>
        <dbReference type="Proteomes" id="UP001519308"/>
    </source>
</evidence>
<dbReference type="SUPFAM" id="SSF52743">
    <property type="entry name" value="Subtilisin-like"/>
    <property type="match status" value="1"/>
</dbReference>
<dbReference type="InterPro" id="IPR000209">
    <property type="entry name" value="Peptidase_S8/S53_dom"/>
</dbReference>
<evidence type="ECO:0000313" key="7">
    <source>
        <dbReference type="EMBL" id="MBP2022387.1"/>
    </source>
</evidence>
<evidence type="ECO:0000256" key="1">
    <source>
        <dbReference type="ARBA" id="ARBA00011073"/>
    </source>
</evidence>
<evidence type="ECO:0000256" key="4">
    <source>
        <dbReference type="ARBA" id="ARBA00022825"/>
    </source>
</evidence>
<dbReference type="InterPro" id="IPR015500">
    <property type="entry name" value="Peptidase_S8_subtilisin-rel"/>
</dbReference>
<feature type="compositionally biased region" description="Basic and acidic residues" evidence="5">
    <location>
        <begin position="9"/>
        <end position="20"/>
    </location>
</feature>
<gene>
    <name evidence="7" type="ORF">J2Z44_002208</name>
</gene>
<protein>
    <submittedName>
        <fullName evidence="7">Subtilisin family serine protease</fullName>
    </submittedName>
</protein>